<evidence type="ECO:0000313" key="3">
    <source>
        <dbReference type="EMBL" id="NYG34867.1"/>
    </source>
</evidence>
<dbReference type="Gene3D" id="1.20.1260.10">
    <property type="match status" value="1"/>
</dbReference>
<dbReference type="InterPro" id="IPR009040">
    <property type="entry name" value="Ferritin-like_diiron"/>
</dbReference>
<gene>
    <name evidence="3" type="ORF">BDD16_003853</name>
</gene>
<dbReference type="InterPro" id="IPR009078">
    <property type="entry name" value="Ferritin-like_SF"/>
</dbReference>
<dbReference type="CDD" id="cd01041">
    <property type="entry name" value="Rubrerythrin"/>
    <property type="match status" value="1"/>
</dbReference>
<dbReference type="AlphaFoldDB" id="A0A7Y9R0D7"/>
<dbReference type="PANTHER" id="PTHR33746">
    <property type="entry name" value="RUBRERYTHRIN"/>
    <property type="match status" value="1"/>
</dbReference>
<dbReference type="Pfam" id="PF02915">
    <property type="entry name" value="Rubrerythrin"/>
    <property type="match status" value="1"/>
</dbReference>
<keyword evidence="1" id="KW-0175">Coiled coil</keyword>
<evidence type="ECO:0000256" key="1">
    <source>
        <dbReference type="SAM" id="Coils"/>
    </source>
</evidence>
<feature type="domain" description="Ferritin-like diiron" evidence="2">
    <location>
        <begin position="4"/>
        <end position="136"/>
    </location>
</feature>
<dbReference type="PROSITE" id="PS50905">
    <property type="entry name" value="FERRITIN_LIKE"/>
    <property type="match status" value="1"/>
</dbReference>
<evidence type="ECO:0000259" key="2">
    <source>
        <dbReference type="PROSITE" id="PS50905"/>
    </source>
</evidence>
<proteinExistence type="predicted"/>
<dbReference type="SUPFAM" id="SSF47240">
    <property type="entry name" value="Ferritin-like"/>
    <property type="match status" value="1"/>
</dbReference>
<name>A0A7Y9R0D7_9BURK</name>
<dbReference type="GO" id="GO:0046872">
    <property type="term" value="F:metal ion binding"/>
    <property type="evidence" value="ECO:0007669"/>
    <property type="project" value="InterPro"/>
</dbReference>
<dbReference type="EMBL" id="JACCFH010000001">
    <property type="protein sequence ID" value="NYG34867.1"/>
    <property type="molecule type" value="Genomic_DNA"/>
</dbReference>
<keyword evidence="4" id="KW-1185">Reference proteome</keyword>
<dbReference type="Proteomes" id="UP000518288">
    <property type="component" value="Unassembled WGS sequence"/>
</dbReference>
<dbReference type="InterPro" id="IPR003251">
    <property type="entry name" value="Rr_diiron-bd_dom"/>
</dbReference>
<reference evidence="3 4" key="1">
    <citation type="submission" date="2020-07" db="EMBL/GenBank/DDBJ databases">
        <title>Genomic Encyclopedia of Archaeal and Bacterial Type Strains, Phase II (KMG-II): from individual species to whole genera.</title>
        <authorList>
            <person name="Goeker M."/>
        </authorList>
    </citation>
    <scope>NUCLEOTIDE SEQUENCE [LARGE SCALE GENOMIC DNA]</scope>
    <source>
        <strain evidence="3 4">DSM 21226</strain>
    </source>
</reference>
<organism evidence="3 4">
    <name type="scientific">Sphaerotilus montanus</name>
    <dbReference type="NCBI Taxonomy" id="522889"/>
    <lineage>
        <taxon>Bacteria</taxon>
        <taxon>Pseudomonadati</taxon>
        <taxon>Pseudomonadota</taxon>
        <taxon>Betaproteobacteria</taxon>
        <taxon>Burkholderiales</taxon>
        <taxon>Sphaerotilaceae</taxon>
        <taxon>Sphaerotilus</taxon>
    </lineage>
</organism>
<accession>A0A7Y9R0D7</accession>
<evidence type="ECO:0000313" key="4">
    <source>
        <dbReference type="Proteomes" id="UP000518288"/>
    </source>
</evidence>
<feature type="coiled-coil region" evidence="1">
    <location>
        <begin position="108"/>
        <end position="135"/>
    </location>
</feature>
<dbReference type="InterPro" id="IPR052753">
    <property type="entry name" value="Rbr2/Nigerythrin"/>
</dbReference>
<dbReference type="GO" id="GO:0016491">
    <property type="term" value="F:oxidoreductase activity"/>
    <property type="evidence" value="ECO:0007669"/>
    <property type="project" value="InterPro"/>
</dbReference>
<sequence length="165" mass="18492">MTTHRPEIKTMANLEAAFAGESMAHIKYRYFAKLARAMGDEDTARTFEATADQEIMHAFGHLDLLYPKADMTPARALEIAIAGETYEYTEMYPGFRATAEAEGQAAAVAEIDEQINESREHAEQFQRALQDTLAKAQKRFAALARVEERHAAHYQAQLDKVRALG</sequence>
<dbReference type="PANTHER" id="PTHR33746:SF4">
    <property type="entry name" value="RUBRERYTHRIN"/>
    <property type="match status" value="1"/>
</dbReference>
<dbReference type="InterPro" id="IPR012347">
    <property type="entry name" value="Ferritin-like"/>
</dbReference>
<dbReference type="RefSeq" id="WP_179635456.1">
    <property type="nucleotide sequence ID" value="NZ_JACCFH010000001.1"/>
</dbReference>
<protein>
    <submittedName>
        <fullName evidence="3">Rubrerythrin</fullName>
    </submittedName>
</protein>
<comment type="caution">
    <text evidence="3">The sequence shown here is derived from an EMBL/GenBank/DDBJ whole genome shotgun (WGS) entry which is preliminary data.</text>
</comment>